<dbReference type="Proteomes" id="UP000254235">
    <property type="component" value="Unassembled WGS sequence"/>
</dbReference>
<dbReference type="RefSeq" id="WP_115084148.1">
    <property type="nucleotide sequence ID" value="NZ_UGTP01000003.1"/>
</dbReference>
<dbReference type="GO" id="GO:0009306">
    <property type="term" value="P:protein secretion"/>
    <property type="evidence" value="ECO:0007669"/>
    <property type="project" value="InterPro"/>
</dbReference>
<proteinExistence type="predicted"/>
<sequence length="1487" mass="165268">MQQKNSSFALALKILKTLIRWGVWTAIGLYLLIIILLHLSSVQHFVGAQVAGALEKKLGTKVKIERVDLGFLNHFIVDGLVINDQSGKQMAKASRIAAKIDILSLINGGKVRISSAQIFGLNALLYQTSPTEKPNFQFLIDSLKSHDTTRHTPLDLNLQSLIIRHSNVRYDLLSAPNTPNKLNLNHLNVTEISGHIDIDTLTDSRICTQIHSLSFNEKQGLNVQNLRFKLKANKQLATITQLFVQLPQSKINVPFYSVRFNNRYKKLNFATAYHQLRTEKSYLTPADIACLLPPLLTFDQKLYFNTNVSGTANLLKLKTFALHYGNNEAAISCKGMLSQLAKQPAWKLNSLSVVLKSKLIQHINSAFQLKLPAEVMRLGDVRFKGKTQGTRNYRHAKGSLLLAHGNANINFLQRGKTINAELYTPHFTLGNILTSSQLGSIAADIKVEATSDLHHIKAKGVVPRFDYNGYTYRNIAVNGDYTNDTFNGKASINDLNGKLSIDGMVGNIRKFIEKKGLIRVNARINAERLNLHNMHITNALGNRTLSFRTTLAGSGTTLNNLIGKLTLDNFVMQEANNRSFKLNHLELNADNKLAGRSIKLLSDFGTLAISGRFNYTSMVQSVQNVVGTYLPALVETPHRWNKTTANNVFHIEANITNTQLLHELTGLKIALSPSLQLKGDVNEANNTVSLNIAAPRANYAKYRFENISLALSTLHNALNIGIKGEWIDGAGRRIALQTIATAQHNELNTLSSFNAFAQKTFRGQIDCSAQFERQRGNKLATHLHFAPSKIRIDTIDLQVQPSEISYVQNHLNIQHFELSNKEQHIIVNGLTSGNPADSLTVQLKDIDVPYILDIANFHSVGFNGLASGNVVLKSVFHNLQANANLTVKQFQFEHGDMGILYAKANYSNAEGRINIDAETIDEGASTNIEGYIDLRHSYINLPIYANDTRLTFLKKFCGTFMDNINLRGNGWVKVVGPLNNVNLEGDMLASGSVRITPLGTTYIVQDGRVTLVPNEISLNNITIADPEGHKAVLTGGLHHQSLRHLTFDIDVQTNNLLTYNFARKASSGTFWGRIYASGECQIIGRNHEITMNVDITPNRNSFITYNAAKNTIDENSFIRWRDMTPDSLQASLKQDTTWLKRPAEDGYKKNLASDLHINFLINTTPDFTLGVLMDETTGDNISLNGTGVIRATYYNKGAFQIFGNYNVSRGAYNLTIQNIIKRQFAFDEGSLIAFGGDPYAATLALKGRYTLNSVPLSDLQMGSSFRTNNTKVDCLLDINGTPEAPSVTFNLNLPELSADAKQMVLSVLNSEQDLNQQVLYLLAVGRFYPQTANNANPNTPNQPKQASLVMQSILSGTISQQINTVLSNVIKDNHWNFGANIATGNDGFSNAEYEGILSGSLLNNRLLINGEFGYRDNVATNTSAFIGDFDIKYLLLPNGNIALNFYNRANDRYFTRNSLNTQGIGVIMKKDFTNFKELFHWRKKKKK</sequence>
<protein>
    <submittedName>
        <fullName evidence="7">Family of uncharacterized function (DUF490)</fullName>
    </submittedName>
</protein>
<evidence type="ECO:0000256" key="4">
    <source>
        <dbReference type="ARBA" id="ARBA00023136"/>
    </source>
</evidence>
<keyword evidence="2 5" id="KW-0812">Transmembrane</keyword>
<evidence type="ECO:0000313" key="8">
    <source>
        <dbReference type="Proteomes" id="UP000254235"/>
    </source>
</evidence>
<reference evidence="7 8" key="1">
    <citation type="submission" date="2018-06" db="EMBL/GenBank/DDBJ databases">
        <authorList>
            <consortium name="Pathogen Informatics"/>
            <person name="Doyle S."/>
        </authorList>
    </citation>
    <scope>NUCLEOTIDE SEQUENCE [LARGE SCALE GENOMIC DNA]</scope>
    <source>
        <strain evidence="7 8">NCTC13043</strain>
    </source>
</reference>
<comment type="subcellular location">
    <subcellularLocation>
        <location evidence="1">Membrane</location>
        <topology evidence="1">Single-pass membrane protein</topology>
    </subcellularLocation>
</comment>
<dbReference type="OrthoDB" id="680700at2"/>
<dbReference type="EMBL" id="UGTP01000003">
    <property type="protein sequence ID" value="SUC37777.1"/>
    <property type="molecule type" value="Genomic_DNA"/>
</dbReference>
<evidence type="ECO:0000313" key="7">
    <source>
        <dbReference type="EMBL" id="SUC37777.1"/>
    </source>
</evidence>
<keyword evidence="3 5" id="KW-1133">Transmembrane helix</keyword>
<evidence type="ECO:0000256" key="1">
    <source>
        <dbReference type="ARBA" id="ARBA00004167"/>
    </source>
</evidence>
<evidence type="ECO:0000256" key="5">
    <source>
        <dbReference type="SAM" id="Phobius"/>
    </source>
</evidence>
<dbReference type="Pfam" id="PF04357">
    <property type="entry name" value="TamB"/>
    <property type="match status" value="1"/>
</dbReference>
<feature type="domain" description="Translocation and assembly module TamB C-terminal" evidence="6">
    <location>
        <begin position="1020"/>
        <end position="1472"/>
    </location>
</feature>
<organism evidence="7 8">
    <name type="scientific">Prevotella pallens</name>
    <dbReference type="NCBI Taxonomy" id="60133"/>
    <lineage>
        <taxon>Bacteria</taxon>
        <taxon>Pseudomonadati</taxon>
        <taxon>Bacteroidota</taxon>
        <taxon>Bacteroidia</taxon>
        <taxon>Bacteroidales</taxon>
        <taxon>Prevotellaceae</taxon>
        <taxon>Prevotella</taxon>
    </lineage>
</organism>
<accession>A0A379G9X4</accession>
<evidence type="ECO:0000259" key="6">
    <source>
        <dbReference type="Pfam" id="PF04357"/>
    </source>
</evidence>
<gene>
    <name evidence="7" type="ORF">NCTC13043_02273</name>
</gene>
<name>A0A379G9X4_9BACT</name>
<feature type="transmembrane region" description="Helical" evidence="5">
    <location>
        <begin position="21"/>
        <end position="39"/>
    </location>
</feature>
<dbReference type="InterPro" id="IPR007452">
    <property type="entry name" value="TamB_C"/>
</dbReference>
<dbReference type="GeneID" id="78571886"/>
<evidence type="ECO:0000256" key="3">
    <source>
        <dbReference type="ARBA" id="ARBA00022989"/>
    </source>
</evidence>
<evidence type="ECO:0000256" key="2">
    <source>
        <dbReference type="ARBA" id="ARBA00022692"/>
    </source>
</evidence>
<dbReference type="GO" id="GO:0005886">
    <property type="term" value="C:plasma membrane"/>
    <property type="evidence" value="ECO:0007669"/>
    <property type="project" value="InterPro"/>
</dbReference>
<keyword evidence="4 5" id="KW-0472">Membrane</keyword>